<evidence type="ECO:0000256" key="1">
    <source>
        <dbReference type="ARBA" id="ARBA00004473"/>
    </source>
</evidence>
<name>A0A068YII3_ECHMU</name>
<dbReference type="EMBL" id="LN902842">
    <property type="protein sequence ID" value="CDS42111.1"/>
    <property type="molecule type" value="Genomic_DNA"/>
</dbReference>
<evidence type="ECO:0000256" key="4">
    <source>
        <dbReference type="ARBA" id="ARBA00022989"/>
    </source>
</evidence>
<evidence type="ECO:0000256" key="8">
    <source>
        <dbReference type="SAM" id="Phobius"/>
    </source>
</evidence>
<dbReference type="GO" id="GO:0005521">
    <property type="term" value="F:lamin binding"/>
    <property type="evidence" value="ECO:0007669"/>
    <property type="project" value="TreeGrafter"/>
</dbReference>
<feature type="compositionally biased region" description="Low complexity" evidence="7">
    <location>
        <begin position="420"/>
        <end position="432"/>
    </location>
</feature>
<dbReference type="eggNOG" id="KOG4623">
    <property type="taxonomic scope" value="Eukaryota"/>
</dbReference>
<evidence type="ECO:0000256" key="7">
    <source>
        <dbReference type="SAM" id="MobiDB-lite"/>
    </source>
</evidence>
<keyword evidence="4 8" id="KW-1133">Transmembrane helix</keyword>
<evidence type="ECO:0000259" key="9">
    <source>
        <dbReference type="Pfam" id="PF09779"/>
    </source>
</evidence>
<feature type="transmembrane region" description="Helical" evidence="8">
    <location>
        <begin position="245"/>
        <end position="271"/>
    </location>
</feature>
<feature type="transmembrane region" description="Helical" evidence="8">
    <location>
        <begin position="42"/>
        <end position="63"/>
    </location>
</feature>
<accession>A0A068YII3</accession>
<dbReference type="OrthoDB" id="5966927at2759"/>
<comment type="subcellular location">
    <subcellularLocation>
        <location evidence="1">Nucleus inner membrane</location>
        <topology evidence="1">Multi-pass membrane protein</topology>
    </subcellularLocation>
</comment>
<feature type="domain" description="Ima1 N-terminal" evidence="9">
    <location>
        <begin position="76"/>
        <end position="197"/>
    </location>
</feature>
<evidence type="ECO:0000256" key="5">
    <source>
        <dbReference type="ARBA" id="ARBA00023136"/>
    </source>
</evidence>
<sequence length="587" mass="66686">MMGLKFEIDLKRLLSLDCDWVLHSGFYGYTLSRLMCPIRFTAHHILTVGACGLFLCALIYFLYRLLHLYLNRNILVQCWFCQSLTTVKAFNRNAFFCFSCKQYNGFTESGDYNRSLPAQYDASLNPRGFILPRNSSVINNSKSDILCSLCTQRQAYKINQLARFEPSTEANWDRELSQFKKELESRCVLCPSCTIKVHRRINQVDAKILPSVLSWWRNKDLKNSIVDTLPNKRFRVSLSFPTSSYIILAAIRIITTLVWLSLGIPLLLGFLHHYVCHPHSSSSLKRFVKMIDLNIPQHDCEYIADYKSVLKLQPNHALWGHFLCAFGHLVLLLQKFRPTSNLILALLDFILFVLATDLIITRQGFDSIPTLTLLALLLAASTSVLFYKWLTCRKGGVKEQKRKLTAAWSSLASPHRNPPSYDAASAASSRSPKSNVSGAHSLSLDGLSLHSAYSPTVYSTIFSPPTVVHSPLRSHIYAANAAPGYTCLRRGGGEGDDVNEVMNHFTSVSRCSMSRSGQSRRKHRKRQQLPVGLLRWILYLLFGRLEKWEDVRVELVCLLNAVLITVLLVLICHLFYSIIPALWNMKL</sequence>
<reference evidence="10" key="2">
    <citation type="submission" date="2015-11" db="EMBL/GenBank/DDBJ databases">
        <authorList>
            <person name="Zhang Y."/>
            <person name="Guo Z."/>
        </authorList>
    </citation>
    <scope>NUCLEOTIDE SEQUENCE</scope>
</reference>
<evidence type="ECO:0000313" key="11">
    <source>
        <dbReference type="Proteomes" id="UP000017246"/>
    </source>
</evidence>
<comment type="similarity">
    <text evidence="2">Belongs to the TMEM201 family.</text>
</comment>
<feature type="transmembrane region" description="Helical" evidence="8">
    <location>
        <begin position="558"/>
        <end position="583"/>
    </location>
</feature>
<keyword evidence="3 8" id="KW-0812">Transmembrane</keyword>
<feature type="transmembrane region" description="Helical" evidence="8">
    <location>
        <begin position="316"/>
        <end position="333"/>
    </location>
</feature>
<protein>
    <submittedName>
        <fullName evidence="10">Heavy metal associated</fullName>
    </submittedName>
</protein>
<dbReference type="PANTHER" id="PTHR28646">
    <property type="entry name" value="TRANSMEMBRANE PROTEIN 201"/>
    <property type="match status" value="1"/>
</dbReference>
<dbReference type="GO" id="GO:0005637">
    <property type="term" value="C:nuclear inner membrane"/>
    <property type="evidence" value="ECO:0007669"/>
    <property type="project" value="UniProtKB-SubCell"/>
</dbReference>
<feature type="transmembrane region" description="Helical" evidence="8">
    <location>
        <begin position="367"/>
        <end position="390"/>
    </location>
</feature>
<dbReference type="OMA" id="CAFGHLV"/>
<feature type="transmembrane region" description="Helical" evidence="8">
    <location>
        <begin position="342"/>
        <end position="361"/>
    </location>
</feature>
<dbReference type="PANTHER" id="PTHR28646:SF1">
    <property type="entry name" value="TRANSMEMBRANE PROTEIN 201"/>
    <property type="match status" value="1"/>
</dbReference>
<evidence type="ECO:0000256" key="6">
    <source>
        <dbReference type="ARBA" id="ARBA00023242"/>
    </source>
</evidence>
<dbReference type="AlphaFoldDB" id="A0A068YII3"/>
<feature type="region of interest" description="Disordered" evidence="7">
    <location>
        <begin position="408"/>
        <end position="432"/>
    </location>
</feature>
<evidence type="ECO:0000256" key="2">
    <source>
        <dbReference type="ARBA" id="ARBA00007600"/>
    </source>
</evidence>
<dbReference type="Proteomes" id="UP000017246">
    <property type="component" value="Unassembled WGS sequence"/>
</dbReference>
<dbReference type="Pfam" id="PF09779">
    <property type="entry name" value="Ima1_N"/>
    <property type="match status" value="1"/>
</dbReference>
<reference evidence="10" key="1">
    <citation type="journal article" date="2013" name="Nature">
        <title>The genomes of four tapeworm species reveal adaptations to parasitism.</title>
        <authorList>
            <person name="Tsai I.J."/>
            <person name="Zarowiecki M."/>
            <person name="Holroyd N."/>
            <person name="Garciarrubio A."/>
            <person name="Sanchez-Flores A."/>
            <person name="Brooks K.L."/>
            <person name="Tracey A."/>
            <person name="Bobes R.J."/>
            <person name="Fragoso G."/>
            <person name="Sciutto E."/>
            <person name="Aslett M."/>
            <person name="Beasley H."/>
            <person name="Bennett H.M."/>
            <person name="Cai J."/>
            <person name="Camicia F."/>
            <person name="Clark R."/>
            <person name="Cucher M."/>
            <person name="De Silva N."/>
            <person name="Day T.A."/>
            <person name="Deplazes P."/>
            <person name="Estrada K."/>
            <person name="Fernandez C."/>
            <person name="Holland P.W."/>
            <person name="Hou J."/>
            <person name="Hu S."/>
            <person name="Huckvale T."/>
            <person name="Hung S.S."/>
            <person name="Kamenetzky L."/>
            <person name="Keane J.A."/>
            <person name="Kiss F."/>
            <person name="Koziol U."/>
            <person name="Lambert O."/>
            <person name="Liu K."/>
            <person name="Luo X."/>
            <person name="Luo Y."/>
            <person name="Macchiaroli N."/>
            <person name="Nichol S."/>
            <person name="Paps J."/>
            <person name="Parkinson J."/>
            <person name="Pouchkina-Stantcheva N."/>
            <person name="Riddiford N."/>
            <person name="Rosenzvit M."/>
            <person name="Salinas G."/>
            <person name="Wasmuth J.D."/>
            <person name="Zamanian M."/>
            <person name="Zheng Y."/>
            <person name="Cai X."/>
            <person name="Soberon X."/>
            <person name="Olson P.D."/>
            <person name="Laclette J.P."/>
            <person name="Brehm K."/>
            <person name="Berriman M."/>
            <person name="Garciarrubio A."/>
            <person name="Bobes R.J."/>
            <person name="Fragoso G."/>
            <person name="Sanchez-Flores A."/>
            <person name="Estrada K."/>
            <person name="Cevallos M.A."/>
            <person name="Morett E."/>
            <person name="Gonzalez V."/>
            <person name="Portillo T."/>
            <person name="Ochoa-Leyva A."/>
            <person name="Jose M.V."/>
            <person name="Sciutto E."/>
            <person name="Landa A."/>
            <person name="Jimenez L."/>
            <person name="Valdes V."/>
            <person name="Carrero J.C."/>
            <person name="Larralde C."/>
            <person name="Morales-Montor J."/>
            <person name="Limon-Lason J."/>
            <person name="Soberon X."/>
            <person name="Laclette J.P."/>
        </authorList>
    </citation>
    <scope>NUCLEOTIDE SEQUENCE [LARGE SCALE GENOMIC DNA]</scope>
</reference>
<dbReference type="InterPro" id="IPR018617">
    <property type="entry name" value="Ima1_N"/>
</dbReference>
<keyword evidence="6" id="KW-0539">Nucleus</keyword>
<keyword evidence="5 8" id="KW-0472">Membrane</keyword>
<dbReference type="InterPro" id="IPR040041">
    <property type="entry name" value="TMEM201"/>
</dbReference>
<proteinExistence type="inferred from homology"/>
<evidence type="ECO:0000256" key="3">
    <source>
        <dbReference type="ARBA" id="ARBA00022692"/>
    </source>
</evidence>
<gene>
    <name evidence="10" type="ORF">EmuJ_000981000</name>
</gene>
<dbReference type="GO" id="GO:0051015">
    <property type="term" value="F:actin filament binding"/>
    <property type="evidence" value="ECO:0007669"/>
    <property type="project" value="TreeGrafter"/>
</dbReference>
<keyword evidence="11" id="KW-1185">Reference proteome</keyword>
<dbReference type="STRING" id="6211.A0A068YII3"/>
<evidence type="ECO:0000313" key="10">
    <source>
        <dbReference type="EMBL" id="CDS42111.1"/>
    </source>
</evidence>
<dbReference type="GO" id="GO:0030473">
    <property type="term" value="P:nuclear migration along microtubule"/>
    <property type="evidence" value="ECO:0007669"/>
    <property type="project" value="TreeGrafter"/>
</dbReference>
<organism evidence="10 11">
    <name type="scientific">Echinococcus multilocularis</name>
    <name type="common">Fox tapeworm</name>
    <dbReference type="NCBI Taxonomy" id="6211"/>
    <lineage>
        <taxon>Eukaryota</taxon>
        <taxon>Metazoa</taxon>
        <taxon>Spiralia</taxon>
        <taxon>Lophotrochozoa</taxon>
        <taxon>Platyhelminthes</taxon>
        <taxon>Cestoda</taxon>
        <taxon>Eucestoda</taxon>
        <taxon>Cyclophyllidea</taxon>
        <taxon>Taeniidae</taxon>
        <taxon>Echinococcus</taxon>
    </lineage>
</organism>